<dbReference type="EMBL" id="OM870970">
    <property type="protein sequence ID" value="UOL48102.1"/>
    <property type="molecule type" value="Genomic_DNA"/>
</dbReference>
<organism evidence="1 2">
    <name type="scientific">Pseudomonas phage vB_Paer_PsIn</name>
    <dbReference type="NCBI Taxonomy" id="2924907"/>
    <lineage>
        <taxon>Viruses</taxon>
        <taxon>Duplodnaviria</taxon>
        <taxon>Heunggongvirae</taxon>
        <taxon>Uroviricota</taxon>
        <taxon>Caudoviricetes</taxon>
        <taxon>Vandenendeviridae</taxon>
        <taxon>Skurskavirinae</taxon>
        <taxon>Pakpunavirus</taxon>
        <taxon>Pakpunavirus PsIn</taxon>
    </lineage>
</organism>
<gene>
    <name evidence="1" type="ORF">vBPaerPsIn_74</name>
</gene>
<proteinExistence type="predicted"/>
<reference evidence="1 2" key="1">
    <citation type="submission" date="2022-02" db="EMBL/GenBank/DDBJ databases">
        <authorList>
            <person name="Akremi I."/>
            <person name="Wagemans J."/>
        </authorList>
    </citation>
    <scope>NUCLEOTIDE SEQUENCE [LARGE SCALE GENOMIC DNA]</scope>
</reference>
<evidence type="ECO:0000313" key="1">
    <source>
        <dbReference type="EMBL" id="UOL48102.1"/>
    </source>
</evidence>
<dbReference type="Proteomes" id="UP001218704">
    <property type="component" value="Segment"/>
</dbReference>
<accession>A0AAE9GS51</accession>
<keyword evidence="2" id="KW-1185">Reference proteome</keyword>
<name>A0AAE9GS51_9CAUD</name>
<protein>
    <submittedName>
        <fullName evidence="1">Uncharacterized protein</fullName>
    </submittedName>
</protein>
<sequence length="68" mass="7665">MAEFFLGAALMGLFLMFSGVTLTYESIEKVAPTCEHNEGVKNFNVDFFDNYTVKCNNGAIFEIDRKSK</sequence>
<evidence type="ECO:0000313" key="2">
    <source>
        <dbReference type="Proteomes" id="UP001218704"/>
    </source>
</evidence>